<feature type="compositionally biased region" description="Basic and acidic residues" evidence="1">
    <location>
        <begin position="345"/>
        <end position="355"/>
    </location>
</feature>
<dbReference type="EMBL" id="JBHTAJ010000053">
    <property type="protein sequence ID" value="MFC7182809.1"/>
    <property type="molecule type" value="Genomic_DNA"/>
</dbReference>
<evidence type="ECO:0000256" key="1">
    <source>
        <dbReference type="SAM" id="MobiDB-lite"/>
    </source>
</evidence>
<sequence length="355" mass="37976">MNPTGLLDDKSSALRAFFDDEFPALRALRASYRAALSPRLPAQRPAPPVGSAPRWGTIGAAIDRRLRWSLRSVQPRGRSVEAGIAISAEYAPVLRLVGAELLDTIDDLIARERLDGRVLPVARASETEDRLARLAWAAALFEEVFRTGRVWPAMPLAEADGSLTLETLMRAVPDHEVRDIAAMVERACHGGLEALRAATAPDQVVLAPTFAAAPMWEARTPIGSPTALSSTSRRRPPRTSFRGGTSTSSPATCSWTTTTSTALSVLAGTRLGRGRSPLGTPRSSSPSWDRGIRCRGCAVGCGRPWLPALPFCAESRPAGHRLAAIPAPATPTGSAALSGHRRHDGRPVREDLRCP</sequence>
<keyword evidence="3" id="KW-1185">Reference proteome</keyword>
<comment type="caution">
    <text evidence="2">The sequence shown here is derived from an EMBL/GenBank/DDBJ whole genome shotgun (WGS) entry which is preliminary data.</text>
</comment>
<evidence type="ECO:0000313" key="2">
    <source>
        <dbReference type="EMBL" id="MFC7182809.1"/>
    </source>
</evidence>
<reference evidence="3" key="1">
    <citation type="journal article" date="2019" name="Int. J. Syst. Evol. Microbiol.">
        <title>The Global Catalogue of Microorganisms (GCM) 10K type strain sequencing project: providing services to taxonomists for standard genome sequencing and annotation.</title>
        <authorList>
            <consortium name="The Broad Institute Genomics Platform"/>
            <consortium name="The Broad Institute Genome Sequencing Center for Infectious Disease"/>
            <person name="Wu L."/>
            <person name="Ma J."/>
        </authorList>
    </citation>
    <scope>NUCLEOTIDE SEQUENCE [LARGE SCALE GENOMIC DNA]</scope>
    <source>
        <strain evidence="3">CGMCC 1.12859</strain>
    </source>
</reference>
<feature type="region of interest" description="Disordered" evidence="1">
    <location>
        <begin position="324"/>
        <end position="355"/>
    </location>
</feature>
<organism evidence="2 3">
    <name type="scientific">Kitasatospora paranensis</name>
    <dbReference type="NCBI Taxonomy" id="258053"/>
    <lineage>
        <taxon>Bacteria</taxon>
        <taxon>Bacillati</taxon>
        <taxon>Actinomycetota</taxon>
        <taxon>Actinomycetes</taxon>
        <taxon>Kitasatosporales</taxon>
        <taxon>Streptomycetaceae</taxon>
        <taxon>Kitasatospora</taxon>
    </lineage>
</organism>
<dbReference type="Proteomes" id="UP001596435">
    <property type="component" value="Unassembled WGS sequence"/>
</dbReference>
<accession>A0ABW2FZX6</accession>
<dbReference type="RefSeq" id="WP_380232066.1">
    <property type="nucleotide sequence ID" value="NZ_JBHTAJ010000053.1"/>
</dbReference>
<feature type="compositionally biased region" description="Low complexity" evidence="1">
    <location>
        <begin position="238"/>
        <end position="254"/>
    </location>
</feature>
<name>A0ABW2FZX6_9ACTN</name>
<feature type="region of interest" description="Disordered" evidence="1">
    <location>
        <begin position="221"/>
        <end position="254"/>
    </location>
</feature>
<gene>
    <name evidence="2" type="ORF">ACFQMG_24985</name>
</gene>
<proteinExistence type="predicted"/>
<evidence type="ECO:0000313" key="3">
    <source>
        <dbReference type="Proteomes" id="UP001596435"/>
    </source>
</evidence>
<protein>
    <submittedName>
        <fullName evidence="2">Uncharacterized protein</fullName>
    </submittedName>
</protein>